<feature type="region of interest" description="Disordered" evidence="5">
    <location>
        <begin position="1"/>
        <end position="59"/>
    </location>
</feature>
<organism evidence="9 10">
    <name type="scientific">Thermobifida halotolerans</name>
    <dbReference type="NCBI Taxonomy" id="483545"/>
    <lineage>
        <taxon>Bacteria</taxon>
        <taxon>Bacillati</taxon>
        <taxon>Actinomycetota</taxon>
        <taxon>Actinomycetes</taxon>
        <taxon>Streptosporangiales</taxon>
        <taxon>Nocardiopsidaceae</taxon>
        <taxon>Thermobifida</taxon>
    </lineage>
</organism>
<dbReference type="GO" id="GO:0005524">
    <property type="term" value="F:ATP binding"/>
    <property type="evidence" value="ECO:0007669"/>
    <property type="project" value="UniProtKB-KW"/>
</dbReference>
<dbReference type="PROSITE" id="PS00211">
    <property type="entry name" value="ABC_TRANSPORTER_1"/>
    <property type="match status" value="1"/>
</dbReference>
<evidence type="ECO:0000259" key="7">
    <source>
        <dbReference type="PROSITE" id="PS50893"/>
    </source>
</evidence>
<evidence type="ECO:0000313" key="10">
    <source>
        <dbReference type="Proteomes" id="UP000265719"/>
    </source>
</evidence>
<dbReference type="PROSITE" id="PS50929">
    <property type="entry name" value="ABC_TM1F"/>
    <property type="match status" value="1"/>
</dbReference>
<keyword evidence="9" id="KW-0067">ATP-binding</keyword>
<dbReference type="GO" id="GO:0016887">
    <property type="term" value="F:ATP hydrolysis activity"/>
    <property type="evidence" value="ECO:0007669"/>
    <property type="project" value="InterPro"/>
</dbReference>
<dbReference type="Pfam" id="PF00005">
    <property type="entry name" value="ABC_tran"/>
    <property type="match status" value="1"/>
</dbReference>
<dbReference type="InterPro" id="IPR039421">
    <property type="entry name" value="Type_1_exporter"/>
</dbReference>
<evidence type="ECO:0000256" key="2">
    <source>
        <dbReference type="ARBA" id="ARBA00022692"/>
    </source>
</evidence>
<accession>A0AA97LZ52</accession>
<dbReference type="AlphaFoldDB" id="A0AA97LZ52"/>
<dbReference type="Pfam" id="PF00664">
    <property type="entry name" value="ABC_membrane"/>
    <property type="match status" value="1"/>
</dbReference>
<feature type="compositionally biased region" description="Low complexity" evidence="5">
    <location>
        <begin position="44"/>
        <end position="57"/>
    </location>
</feature>
<dbReference type="InterPro" id="IPR011527">
    <property type="entry name" value="ABC1_TM_dom"/>
</dbReference>
<dbReference type="InterPro" id="IPR003439">
    <property type="entry name" value="ABC_transporter-like_ATP-bd"/>
</dbReference>
<feature type="transmembrane region" description="Helical" evidence="6">
    <location>
        <begin position="105"/>
        <end position="125"/>
    </location>
</feature>
<reference evidence="9" key="1">
    <citation type="submission" date="2020-10" db="EMBL/GenBank/DDBJ databases">
        <title>De novo genome project of the cellulose decomposer Thermobifida halotolerans type strain.</title>
        <authorList>
            <person name="Nagy I."/>
            <person name="Horvath B."/>
            <person name="Kukolya J."/>
            <person name="Nagy I."/>
            <person name="Orsini M."/>
        </authorList>
    </citation>
    <scope>NUCLEOTIDE SEQUENCE</scope>
    <source>
        <strain evidence="9">DSM 44931</strain>
    </source>
</reference>
<comment type="subcellular location">
    <subcellularLocation>
        <location evidence="1">Cell membrane</location>
        <topology evidence="1">Multi-pass membrane protein</topology>
    </subcellularLocation>
</comment>
<keyword evidence="4 6" id="KW-0472">Membrane</keyword>
<dbReference type="InterPro" id="IPR017871">
    <property type="entry name" value="ABC_transporter-like_CS"/>
</dbReference>
<dbReference type="SUPFAM" id="SSF90123">
    <property type="entry name" value="ABC transporter transmembrane region"/>
    <property type="match status" value="1"/>
</dbReference>
<dbReference type="InterPro" id="IPR027417">
    <property type="entry name" value="P-loop_NTPase"/>
</dbReference>
<feature type="transmembrane region" description="Helical" evidence="6">
    <location>
        <begin position="180"/>
        <end position="201"/>
    </location>
</feature>
<evidence type="ECO:0000256" key="1">
    <source>
        <dbReference type="ARBA" id="ARBA00004651"/>
    </source>
</evidence>
<proteinExistence type="predicted"/>
<dbReference type="PANTHER" id="PTHR43394:SF1">
    <property type="entry name" value="ATP-BINDING CASSETTE SUB-FAMILY B MEMBER 10, MITOCHONDRIAL"/>
    <property type="match status" value="1"/>
</dbReference>
<feature type="transmembrane region" description="Helical" evidence="6">
    <location>
        <begin position="70"/>
        <end position="93"/>
    </location>
</feature>
<evidence type="ECO:0000256" key="3">
    <source>
        <dbReference type="ARBA" id="ARBA00022989"/>
    </source>
</evidence>
<dbReference type="RefSeq" id="WP_243597640.1">
    <property type="nucleotide sequence ID" value="NZ_CP063196.1"/>
</dbReference>
<dbReference type="Gene3D" id="3.40.50.300">
    <property type="entry name" value="P-loop containing nucleotide triphosphate hydrolases"/>
    <property type="match status" value="1"/>
</dbReference>
<feature type="transmembrane region" description="Helical" evidence="6">
    <location>
        <begin position="292"/>
        <end position="315"/>
    </location>
</feature>
<evidence type="ECO:0000259" key="8">
    <source>
        <dbReference type="PROSITE" id="PS50929"/>
    </source>
</evidence>
<gene>
    <name evidence="9" type="ORF">NI17_006080</name>
</gene>
<dbReference type="EMBL" id="CP063196">
    <property type="protein sequence ID" value="UOE20764.1"/>
    <property type="molecule type" value="Genomic_DNA"/>
</dbReference>
<keyword evidence="3 6" id="KW-1133">Transmembrane helix</keyword>
<evidence type="ECO:0000313" key="9">
    <source>
        <dbReference type="EMBL" id="UOE20764.1"/>
    </source>
</evidence>
<dbReference type="KEGG" id="thao:NI17_006080"/>
<evidence type="ECO:0000256" key="4">
    <source>
        <dbReference type="ARBA" id="ARBA00023136"/>
    </source>
</evidence>
<protein>
    <submittedName>
        <fullName evidence="9">ABC transporter ATP-binding protein</fullName>
    </submittedName>
</protein>
<feature type="domain" description="ABC transporter" evidence="7">
    <location>
        <begin position="388"/>
        <end position="627"/>
    </location>
</feature>
<dbReference type="GO" id="GO:0005886">
    <property type="term" value="C:plasma membrane"/>
    <property type="evidence" value="ECO:0007669"/>
    <property type="project" value="UniProtKB-SubCell"/>
</dbReference>
<keyword evidence="2 6" id="KW-0812">Transmembrane</keyword>
<dbReference type="InterPro" id="IPR036640">
    <property type="entry name" value="ABC1_TM_sf"/>
</dbReference>
<keyword evidence="9" id="KW-0547">Nucleotide-binding</keyword>
<name>A0AA97LZ52_9ACTN</name>
<dbReference type="Gene3D" id="1.20.1560.10">
    <property type="entry name" value="ABC transporter type 1, transmembrane domain"/>
    <property type="match status" value="1"/>
</dbReference>
<dbReference type="SUPFAM" id="SSF52540">
    <property type="entry name" value="P-loop containing nucleoside triphosphate hydrolases"/>
    <property type="match status" value="1"/>
</dbReference>
<dbReference type="PANTHER" id="PTHR43394">
    <property type="entry name" value="ATP-DEPENDENT PERMEASE MDL1, MITOCHONDRIAL"/>
    <property type="match status" value="1"/>
</dbReference>
<dbReference type="Proteomes" id="UP000265719">
    <property type="component" value="Chromosome"/>
</dbReference>
<sequence>MSPPRPRARQPGARVPTVPRPPQRSPAITRDTASARPLPRPARPDAAATAATASARSVTRRTLARQRSSVVRSSLLIMGHQACEALVPVAIGVSVDTAIVHGSPGLLLLCLLGLVALFGVLNLCWRWAARYGYGAAIDEAHLLRAELAHRLMDPRTRPGRPRGELLSIASSDADLAAKSVNYVSGLWGAAAALAVSCAVLLSVDLRLGLVLIATSIAATLSLNALSPLLSRRSTAQQEALADASALATDLVSGLRTLQGIGAQHRAADRYREVSGRAADVGIRAGDARSLQVGATVLASGLVLVVSVVGAGVLAADGAVSVGGMIAAVGAAQFIAEPLTNVGAYLQLRAAARAGAARVAGVLAAPSPGGRTDTPPRSAAAASAAPAALAFRGIAPRRPDRDPTGDGTDRGITLTVAPGEFVGVVADDPTVDLLRRFLGGDPPPGSLGTVLLGSTPVAELDHALRRSLIHLEPHRPDLFPGTIRDNLTLGAPGDRAPGDALAAAGAAEFVAAQPLGLDTPLRDRGLSLSGGQRQRLALARALHADPPVLVLHEPTTAVDSVTEETIADGFAALRHRGRTRTSILFTTSPTLLARTHRVVLVDGDRVTASGTHHDLLRTSGPYRERVLR</sequence>
<evidence type="ECO:0000256" key="5">
    <source>
        <dbReference type="SAM" id="MobiDB-lite"/>
    </source>
</evidence>
<dbReference type="GO" id="GO:0015421">
    <property type="term" value="F:ABC-type oligopeptide transporter activity"/>
    <property type="evidence" value="ECO:0007669"/>
    <property type="project" value="TreeGrafter"/>
</dbReference>
<feature type="domain" description="ABC transmembrane type-1" evidence="8">
    <location>
        <begin position="75"/>
        <end position="350"/>
    </location>
</feature>
<evidence type="ECO:0000256" key="6">
    <source>
        <dbReference type="SAM" id="Phobius"/>
    </source>
</evidence>
<feature type="transmembrane region" description="Helical" evidence="6">
    <location>
        <begin position="207"/>
        <end position="225"/>
    </location>
</feature>
<keyword evidence="10" id="KW-1185">Reference proteome</keyword>
<dbReference type="PROSITE" id="PS50893">
    <property type="entry name" value="ABC_TRANSPORTER_2"/>
    <property type="match status" value="1"/>
</dbReference>